<dbReference type="Pfam" id="PF04339">
    <property type="entry name" value="FemAB_like"/>
    <property type="match status" value="1"/>
</dbReference>
<dbReference type="InterPro" id="IPR016181">
    <property type="entry name" value="Acyl_CoA_acyltransferase"/>
</dbReference>
<accession>A0ABW5U549</accession>
<dbReference type="Proteomes" id="UP001597474">
    <property type="component" value="Unassembled WGS sequence"/>
</dbReference>
<gene>
    <name evidence="1" type="ORF">ACFSUD_15650</name>
</gene>
<dbReference type="Gene3D" id="3.40.630.30">
    <property type="match status" value="1"/>
</dbReference>
<dbReference type="SUPFAM" id="SSF55729">
    <property type="entry name" value="Acyl-CoA N-acyltransferases (Nat)"/>
    <property type="match status" value="1"/>
</dbReference>
<comment type="caution">
    <text evidence="1">The sequence shown here is derived from an EMBL/GenBank/DDBJ whole genome shotgun (WGS) entry which is preliminary data.</text>
</comment>
<dbReference type="PANTHER" id="PTHR47017:SF1">
    <property type="entry name" value="ACYL-COA"/>
    <property type="match status" value="1"/>
</dbReference>
<proteinExistence type="predicted"/>
<dbReference type="EMBL" id="JBHUMP010000016">
    <property type="protein sequence ID" value="MFD2741018.1"/>
    <property type="molecule type" value="Genomic_DNA"/>
</dbReference>
<dbReference type="RefSeq" id="WP_386375445.1">
    <property type="nucleotide sequence ID" value="NZ_JBHUMP010000016.1"/>
</dbReference>
<evidence type="ECO:0000313" key="2">
    <source>
        <dbReference type="Proteomes" id="UP001597474"/>
    </source>
</evidence>
<dbReference type="InterPro" id="IPR007434">
    <property type="entry name" value="FemAB-like"/>
</dbReference>
<keyword evidence="2" id="KW-1185">Reference proteome</keyword>
<dbReference type="PANTHER" id="PTHR47017">
    <property type="entry name" value="ACYL-COA"/>
    <property type="match status" value="1"/>
</dbReference>
<name>A0ABW5U549_9RHOB</name>
<reference evidence="2" key="1">
    <citation type="journal article" date="2019" name="Int. J. Syst. Evol. Microbiol.">
        <title>The Global Catalogue of Microorganisms (GCM) 10K type strain sequencing project: providing services to taxonomists for standard genome sequencing and annotation.</title>
        <authorList>
            <consortium name="The Broad Institute Genomics Platform"/>
            <consortium name="The Broad Institute Genome Sequencing Center for Infectious Disease"/>
            <person name="Wu L."/>
            <person name="Ma J."/>
        </authorList>
    </citation>
    <scope>NUCLEOTIDE SEQUENCE [LARGE SCALE GENOMIC DNA]</scope>
    <source>
        <strain evidence="2">TISTR 2562</strain>
    </source>
</reference>
<protein>
    <submittedName>
        <fullName evidence="1">GNAT family N-acetyltransferase</fullName>
    </submittedName>
</protein>
<sequence length="395" mass="44431">MSAQQIEIRVASRLAEIGQADWDACACPEAVDGGRPRDPFTTYRFLSALEESGSVGPGTGWQPQYLSAAIDGRVIAVAPLYAKSHSQGEYIFDHSWAHAYERAGGRYYPKLQIAVPHTPATGRRLLARPGFGQSGVAALLQGAVQLTENNDLSSLHVTFCTEAEAEQGAQMGLLRRKSQQFHWRNADYADFDDFLNSLSSRKRKNIRKERAQANSFGGSIHSFTGDQIEPEHWDAFWTFYQDTGARKWGSPYLTRQFFDIAQENMRDDIILVLAEREGRWIAGALNFIGAQALYGRYWGCVEHHPFLHFELCYYRAIDLAIARGLASVEAGAQGEHKLARGYLPTPTWSLHFMRDAGFARAVDEYLRAERAAVDEEINVLTEYGPFKRINIEEQQ</sequence>
<organism evidence="1 2">
    <name type="scientific">Sulfitobacter aestuarii</name>
    <dbReference type="NCBI Taxonomy" id="2161676"/>
    <lineage>
        <taxon>Bacteria</taxon>
        <taxon>Pseudomonadati</taxon>
        <taxon>Pseudomonadota</taxon>
        <taxon>Alphaproteobacteria</taxon>
        <taxon>Rhodobacterales</taxon>
        <taxon>Roseobacteraceae</taxon>
        <taxon>Sulfitobacter</taxon>
    </lineage>
</organism>
<evidence type="ECO:0000313" key="1">
    <source>
        <dbReference type="EMBL" id="MFD2741018.1"/>
    </source>
</evidence>